<dbReference type="SUPFAM" id="SSF48208">
    <property type="entry name" value="Six-hairpin glycosidases"/>
    <property type="match status" value="1"/>
</dbReference>
<dbReference type="PANTHER" id="PTHR31084:SF0">
    <property type="entry name" value="ALPHA-L-FUCOSIDASE 2"/>
    <property type="match status" value="1"/>
</dbReference>
<dbReference type="Pfam" id="PF22124">
    <property type="entry name" value="Glyco_hydro_95_cat"/>
    <property type="match status" value="1"/>
</dbReference>
<keyword evidence="4" id="KW-1185">Reference proteome</keyword>
<sequence>MAKGADDPELCVLFFQYGRYLTIAGSRANSPLPLALQGIWNDGLASSMGWTDDFHLDINTEQNYWLAEVGNLSESQAPLFALIEKLSNSGRQTAKELYGSPGWVSHVVTNPWDYTAPGWGLGWGIFVTSGIWIALQMWEHFRFTGDIHFLRDRAYPIFREAAEFFLAYMVQHPKYGWLVTGPSVSPENAFRTPAGGTCSESMGPTCDRVLVYALFSICLESQSLLSVDAALGKRIEQAQKKLSPLKIGKYGQLQEWLEDYEEAIPNHRHTTHLIALYPENQISPETTPDLAHAARVTLERRLNHADWEDTEWTRANFVNFYARLWDGEAAHKHLLGLLSNATEDNLLTYSRGGVAGASQNIFAIDGNTAGAAGIAEMLLQSQADSIHLLPALPSAWPDGSISGLCARGGFQVSLRWRSHRLVSVTISSRKEGNCSVRYGNNRVAVQVSAGSSTQLTHASFDNKRA</sequence>
<evidence type="ECO:0000259" key="2">
    <source>
        <dbReference type="Pfam" id="PF22124"/>
    </source>
</evidence>
<dbReference type="InterPro" id="IPR008928">
    <property type="entry name" value="6-hairpin_glycosidase_sf"/>
</dbReference>
<dbReference type="InterPro" id="IPR012341">
    <property type="entry name" value="6hp_glycosidase-like_sf"/>
</dbReference>
<dbReference type="Gene3D" id="1.50.10.10">
    <property type="match status" value="1"/>
</dbReference>
<feature type="domain" description="Alpha fucosidase A-like C-terminal" evidence="1">
    <location>
        <begin position="380"/>
        <end position="448"/>
    </location>
</feature>
<reference evidence="3" key="2">
    <citation type="submission" date="2020-09" db="EMBL/GenBank/DDBJ databases">
        <authorList>
            <person name="Sun Q."/>
            <person name="Zhou Y."/>
        </authorList>
    </citation>
    <scope>NUCLEOTIDE SEQUENCE</scope>
    <source>
        <strain evidence="3">CGMCC 1.12997</strain>
    </source>
</reference>
<dbReference type="InterPro" id="IPR054363">
    <property type="entry name" value="GH95_cat"/>
</dbReference>
<dbReference type="InterPro" id="IPR049053">
    <property type="entry name" value="AFCA-like_C"/>
</dbReference>
<protein>
    <recommendedName>
        <fullName evidence="5">Alpha-L-fucosidase 2</fullName>
    </recommendedName>
</protein>
<organism evidence="3 4">
    <name type="scientific">Edaphobacter dinghuensis</name>
    <dbReference type="NCBI Taxonomy" id="1560005"/>
    <lineage>
        <taxon>Bacteria</taxon>
        <taxon>Pseudomonadati</taxon>
        <taxon>Acidobacteriota</taxon>
        <taxon>Terriglobia</taxon>
        <taxon>Terriglobales</taxon>
        <taxon>Acidobacteriaceae</taxon>
        <taxon>Edaphobacter</taxon>
    </lineage>
</organism>
<dbReference type="Pfam" id="PF21307">
    <property type="entry name" value="Glyco_hydro_95_C"/>
    <property type="match status" value="1"/>
</dbReference>
<dbReference type="Proteomes" id="UP000647241">
    <property type="component" value="Unassembled WGS sequence"/>
</dbReference>
<gene>
    <name evidence="3" type="ORF">GCM10011585_08370</name>
</gene>
<evidence type="ECO:0000313" key="3">
    <source>
        <dbReference type="EMBL" id="GGG68710.1"/>
    </source>
</evidence>
<proteinExistence type="predicted"/>
<evidence type="ECO:0008006" key="5">
    <source>
        <dbReference type="Google" id="ProtNLM"/>
    </source>
</evidence>
<comment type="caution">
    <text evidence="3">The sequence shown here is derived from an EMBL/GenBank/DDBJ whole genome shotgun (WGS) entry which is preliminary data.</text>
</comment>
<accession>A0A917M0J8</accession>
<feature type="domain" description="Glycosyl hydrolase family 95 catalytic" evidence="2">
    <location>
        <begin position="2"/>
        <end position="378"/>
    </location>
</feature>
<evidence type="ECO:0000313" key="4">
    <source>
        <dbReference type="Proteomes" id="UP000647241"/>
    </source>
</evidence>
<reference evidence="3" key="1">
    <citation type="journal article" date="2014" name="Int. J. Syst. Evol. Microbiol.">
        <title>Complete genome sequence of Corynebacterium casei LMG S-19264T (=DSM 44701T), isolated from a smear-ripened cheese.</title>
        <authorList>
            <consortium name="US DOE Joint Genome Institute (JGI-PGF)"/>
            <person name="Walter F."/>
            <person name="Albersmeier A."/>
            <person name="Kalinowski J."/>
            <person name="Ruckert C."/>
        </authorList>
    </citation>
    <scope>NUCLEOTIDE SEQUENCE</scope>
    <source>
        <strain evidence="3">CGMCC 1.12997</strain>
    </source>
</reference>
<dbReference type="GO" id="GO:0005975">
    <property type="term" value="P:carbohydrate metabolic process"/>
    <property type="evidence" value="ECO:0007669"/>
    <property type="project" value="InterPro"/>
</dbReference>
<dbReference type="PANTHER" id="PTHR31084">
    <property type="entry name" value="ALPHA-L-FUCOSIDASE 2"/>
    <property type="match status" value="1"/>
</dbReference>
<dbReference type="GO" id="GO:0004560">
    <property type="term" value="F:alpha-L-fucosidase activity"/>
    <property type="evidence" value="ECO:0007669"/>
    <property type="project" value="TreeGrafter"/>
</dbReference>
<name>A0A917M0J8_9BACT</name>
<evidence type="ECO:0000259" key="1">
    <source>
        <dbReference type="Pfam" id="PF21307"/>
    </source>
</evidence>
<dbReference type="AlphaFoldDB" id="A0A917M0J8"/>
<dbReference type="EMBL" id="BMGT01000001">
    <property type="protein sequence ID" value="GGG68710.1"/>
    <property type="molecule type" value="Genomic_DNA"/>
</dbReference>